<keyword evidence="2" id="KW-0472">Membrane</keyword>
<dbReference type="EMBL" id="CP024964">
    <property type="protein sequence ID" value="ATZ18023.1"/>
    <property type="molecule type" value="Genomic_DNA"/>
</dbReference>
<dbReference type="Proteomes" id="UP000231896">
    <property type="component" value="Chromosome"/>
</dbReference>
<evidence type="ECO:0000256" key="2">
    <source>
        <dbReference type="SAM" id="Phobius"/>
    </source>
</evidence>
<evidence type="ECO:0000313" key="3">
    <source>
        <dbReference type="EMBL" id="ATZ18023.1"/>
    </source>
</evidence>
<name>A0A2K8NZG6_9MOLU</name>
<dbReference type="RefSeq" id="WP_028124142.1">
    <property type="nucleotide sequence ID" value="NZ_CP024964.1"/>
</dbReference>
<evidence type="ECO:0000313" key="4">
    <source>
        <dbReference type="Proteomes" id="UP000231896"/>
    </source>
</evidence>
<reference evidence="3 4" key="1">
    <citation type="submission" date="2017-11" db="EMBL/GenBank/DDBJ databases">
        <title>Genome sequence of Entomoplasma melaleucae M1 (ATCC 49191).</title>
        <authorList>
            <person name="Lo W.-S."/>
            <person name="Gasparich G.E."/>
            <person name="Kuo C.-H."/>
        </authorList>
    </citation>
    <scope>NUCLEOTIDE SEQUENCE [LARGE SCALE GENOMIC DNA]</scope>
    <source>
        <strain evidence="3 4">M1</strain>
    </source>
</reference>
<dbReference type="AlphaFoldDB" id="A0A2K8NZG6"/>
<feature type="coiled-coil region" evidence="1">
    <location>
        <begin position="7"/>
        <end position="34"/>
    </location>
</feature>
<keyword evidence="2" id="KW-0812">Transmembrane</keyword>
<organism evidence="3 4">
    <name type="scientific">Mesoplasma melaleucae</name>
    <dbReference type="NCBI Taxonomy" id="81459"/>
    <lineage>
        <taxon>Bacteria</taxon>
        <taxon>Bacillati</taxon>
        <taxon>Mycoplasmatota</taxon>
        <taxon>Mollicutes</taxon>
        <taxon>Entomoplasmatales</taxon>
        <taxon>Entomoplasmataceae</taxon>
        <taxon>Mesoplasma</taxon>
    </lineage>
</organism>
<protein>
    <submittedName>
        <fullName evidence="3">Uncharacterized protein</fullName>
    </submittedName>
</protein>
<gene>
    <name evidence="3" type="ORF">EMELA_v1c04800</name>
</gene>
<keyword evidence="2" id="KW-1133">Transmembrane helix</keyword>
<dbReference type="OrthoDB" id="9812349at2"/>
<proteinExistence type="predicted"/>
<keyword evidence="1" id="KW-0175">Coiled coil</keyword>
<dbReference type="KEGG" id="eml:EMELA_v1c04800"/>
<sequence>MKDQILRRNLDLSVEELVKENDQLKVDNKEYYKQVSKIDSRTAGWLRLLWFIPILGWVIYNALMSGRKSSKKYLDQVLPIKEKIAINEFQILYNEKIIEDK</sequence>
<keyword evidence="4" id="KW-1185">Reference proteome</keyword>
<evidence type="ECO:0000256" key="1">
    <source>
        <dbReference type="SAM" id="Coils"/>
    </source>
</evidence>
<feature type="transmembrane region" description="Helical" evidence="2">
    <location>
        <begin position="45"/>
        <end position="63"/>
    </location>
</feature>
<accession>A0A2K8NZG6</accession>